<reference evidence="1" key="1">
    <citation type="submission" date="2020-04" db="EMBL/GenBank/DDBJ databases">
        <authorList>
            <person name="Alioto T."/>
            <person name="Alioto T."/>
            <person name="Gomez Garrido J."/>
        </authorList>
    </citation>
    <scope>NUCLEOTIDE SEQUENCE</scope>
    <source>
        <strain evidence="1">A484AB</strain>
    </source>
</reference>
<accession>A0A6S7HYU9</accession>
<dbReference type="Proteomes" id="UP001152795">
    <property type="component" value="Unassembled WGS sequence"/>
</dbReference>
<protein>
    <submittedName>
        <fullName evidence="1">Uncharacterized protein</fullName>
    </submittedName>
</protein>
<evidence type="ECO:0000313" key="2">
    <source>
        <dbReference type="Proteomes" id="UP001152795"/>
    </source>
</evidence>
<dbReference type="EMBL" id="CACRXK020007189">
    <property type="protein sequence ID" value="CAB4011555.1"/>
    <property type="molecule type" value="Genomic_DNA"/>
</dbReference>
<keyword evidence="2" id="KW-1185">Reference proteome</keyword>
<organism evidence="1 2">
    <name type="scientific">Paramuricea clavata</name>
    <name type="common">Red gorgonian</name>
    <name type="synonym">Violescent sea-whip</name>
    <dbReference type="NCBI Taxonomy" id="317549"/>
    <lineage>
        <taxon>Eukaryota</taxon>
        <taxon>Metazoa</taxon>
        <taxon>Cnidaria</taxon>
        <taxon>Anthozoa</taxon>
        <taxon>Octocorallia</taxon>
        <taxon>Malacalcyonacea</taxon>
        <taxon>Plexauridae</taxon>
        <taxon>Paramuricea</taxon>
    </lineage>
</organism>
<comment type="caution">
    <text evidence="1">The sequence shown here is derived from an EMBL/GenBank/DDBJ whole genome shotgun (WGS) entry which is preliminary data.</text>
</comment>
<proteinExistence type="predicted"/>
<dbReference type="AlphaFoldDB" id="A0A6S7HYU9"/>
<gene>
    <name evidence="1" type="ORF">PACLA_8A081465</name>
</gene>
<evidence type="ECO:0000313" key="1">
    <source>
        <dbReference type="EMBL" id="CAB4011555.1"/>
    </source>
</evidence>
<sequence length="249" mass="27963">MESLATGEVIQSLLKKTTIPLCWDDPKYASTVTSVLSGSFDSKGKKTKGRGKEVPLTNVILAANFEMDDDLRVRRLLGRKLVEGYEDYLEETVEGYEDYLEENFLPYVRKIILQGSNPVKEQTSGFDEFIECFGKSLINTTVPDEELRECMKNNVPTRHHGNVMHIILPNLLAIMKRRVGPRASFNLTKLRKAISEQEGASVDHSSCFGGAQRKCVKIPREVVNNDVIALIDKAFGDEPEDTNGMMMMV</sequence>
<name>A0A6S7HYU9_PARCT</name>